<dbReference type="InterPro" id="IPR013210">
    <property type="entry name" value="LRR_N_plant-typ"/>
</dbReference>
<dbReference type="Pfam" id="PF08263">
    <property type="entry name" value="LRRNT_2"/>
    <property type="match status" value="1"/>
</dbReference>
<keyword evidence="1" id="KW-0433">Leucine-rich repeat</keyword>
<evidence type="ECO:0000256" key="1">
    <source>
        <dbReference type="ARBA" id="ARBA00022614"/>
    </source>
</evidence>
<feature type="domain" description="Leucine-rich repeat-containing N-terminal plant-type" evidence="4">
    <location>
        <begin position="30"/>
        <end position="72"/>
    </location>
</feature>
<evidence type="ECO:0000256" key="3">
    <source>
        <dbReference type="SAM" id="SignalP"/>
    </source>
</evidence>
<evidence type="ECO:0000256" key="2">
    <source>
        <dbReference type="ARBA" id="ARBA00022737"/>
    </source>
</evidence>
<proteinExistence type="predicted"/>
<feature type="chain" id="PRO_5001823469" description="Leucine-rich repeat-containing N-terminal plant-type domain-containing protein" evidence="3">
    <location>
        <begin position="25"/>
        <end position="83"/>
    </location>
</feature>
<gene>
    <name evidence="5" type="ordered locus">AALP_Aa1g197200</name>
</gene>
<evidence type="ECO:0000259" key="4">
    <source>
        <dbReference type="Pfam" id="PF08263"/>
    </source>
</evidence>
<evidence type="ECO:0000313" key="5">
    <source>
        <dbReference type="EMBL" id="KFK43964.1"/>
    </source>
</evidence>
<dbReference type="eggNOG" id="KOG0619">
    <property type="taxonomic scope" value="Eukaryota"/>
</dbReference>
<feature type="signal peptide" evidence="3">
    <location>
        <begin position="1"/>
        <end position="24"/>
    </location>
</feature>
<keyword evidence="2" id="KW-0677">Repeat</keyword>
<evidence type="ECO:0000313" key="6">
    <source>
        <dbReference type="Proteomes" id="UP000029120"/>
    </source>
</evidence>
<reference evidence="6" key="1">
    <citation type="journal article" date="2015" name="Nat. Plants">
        <title>Genome expansion of Arabis alpina linked with retrotransposition and reduced symmetric DNA methylation.</title>
        <authorList>
            <person name="Willing E.M."/>
            <person name="Rawat V."/>
            <person name="Mandakova T."/>
            <person name="Maumus F."/>
            <person name="James G.V."/>
            <person name="Nordstroem K.J."/>
            <person name="Becker C."/>
            <person name="Warthmann N."/>
            <person name="Chica C."/>
            <person name="Szarzynska B."/>
            <person name="Zytnicki M."/>
            <person name="Albani M.C."/>
            <person name="Kiefer C."/>
            <person name="Bergonzi S."/>
            <person name="Castaings L."/>
            <person name="Mateos J.L."/>
            <person name="Berns M.C."/>
            <person name="Bujdoso N."/>
            <person name="Piofczyk T."/>
            <person name="de Lorenzo L."/>
            <person name="Barrero-Sicilia C."/>
            <person name="Mateos I."/>
            <person name="Piednoel M."/>
            <person name="Hagmann J."/>
            <person name="Chen-Min-Tao R."/>
            <person name="Iglesias-Fernandez R."/>
            <person name="Schuster S.C."/>
            <person name="Alonso-Blanco C."/>
            <person name="Roudier F."/>
            <person name="Carbonero P."/>
            <person name="Paz-Ares J."/>
            <person name="Davis S.J."/>
            <person name="Pecinka A."/>
            <person name="Quesneville H."/>
            <person name="Colot V."/>
            <person name="Lysak M.A."/>
            <person name="Weigel D."/>
            <person name="Coupland G."/>
            <person name="Schneeberger K."/>
        </authorList>
    </citation>
    <scope>NUCLEOTIDE SEQUENCE [LARGE SCALE GENOMIC DNA]</scope>
    <source>
        <strain evidence="6">cv. Pajares</strain>
    </source>
</reference>
<sequence>MMILSQSHSFVTIYVFFLVSHTLASSTTLQRDALLEFKNEFPTPDPNSFYNRSLTSWNTSSDHCSWEGVKCDGKSGGERFLLH</sequence>
<keyword evidence="3" id="KW-0732">Signal</keyword>
<organism evidence="5 6">
    <name type="scientific">Arabis alpina</name>
    <name type="common">Alpine rock-cress</name>
    <dbReference type="NCBI Taxonomy" id="50452"/>
    <lineage>
        <taxon>Eukaryota</taxon>
        <taxon>Viridiplantae</taxon>
        <taxon>Streptophyta</taxon>
        <taxon>Embryophyta</taxon>
        <taxon>Tracheophyta</taxon>
        <taxon>Spermatophyta</taxon>
        <taxon>Magnoliopsida</taxon>
        <taxon>eudicotyledons</taxon>
        <taxon>Gunneridae</taxon>
        <taxon>Pentapetalae</taxon>
        <taxon>rosids</taxon>
        <taxon>malvids</taxon>
        <taxon>Brassicales</taxon>
        <taxon>Brassicaceae</taxon>
        <taxon>Arabideae</taxon>
        <taxon>Arabis</taxon>
    </lineage>
</organism>
<dbReference type="InterPro" id="IPR032675">
    <property type="entry name" value="LRR_dom_sf"/>
</dbReference>
<dbReference type="OrthoDB" id="1111478at2759"/>
<dbReference type="Proteomes" id="UP000029120">
    <property type="component" value="Chromosome 1"/>
</dbReference>
<name>A0A087HPB2_ARAAL</name>
<dbReference type="EMBL" id="CM002869">
    <property type="protein sequence ID" value="KFK43964.1"/>
    <property type="molecule type" value="Genomic_DNA"/>
</dbReference>
<dbReference type="Gramene" id="KFK43964">
    <property type="protein sequence ID" value="KFK43964"/>
    <property type="gene ID" value="AALP_AA1G197200"/>
</dbReference>
<protein>
    <recommendedName>
        <fullName evidence="4">Leucine-rich repeat-containing N-terminal plant-type domain-containing protein</fullName>
    </recommendedName>
</protein>
<accession>A0A087HPB2</accession>
<keyword evidence="6" id="KW-1185">Reference proteome</keyword>
<dbReference type="AlphaFoldDB" id="A0A087HPB2"/>
<dbReference type="Gene3D" id="3.80.10.10">
    <property type="entry name" value="Ribonuclease Inhibitor"/>
    <property type="match status" value="1"/>
</dbReference>